<name>A0A518RIM7_9SPHN</name>
<keyword evidence="1" id="KW-0175">Coiled coil</keyword>
<feature type="transmembrane region" description="Helical" evidence="2">
    <location>
        <begin position="29"/>
        <end position="49"/>
    </location>
</feature>
<evidence type="ECO:0000256" key="1">
    <source>
        <dbReference type="SAM" id="Coils"/>
    </source>
</evidence>
<keyword evidence="2" id="KW-0812">Transmembrane</keyword>
<organism evidence="3 4">
    <name type="scientific">Sphingomonas suaedae</name>
    <dbReference type="NCBI Taxonomy" id="2599297"/>
    <lineage>
        <taxon>Bacteria</taxon>
        <taxon>Pseudomonadati</taxon>
        <taxon>Pseudomonadota</taxon>
        <taxon>Alphaproteobacteria</taxon>
        <taxon>Sphingomonadales</taxon>
        <taxon>Sphingomonadaceae</taxon>
        <taxon>Sphingomonas</taxon>
    </lineage>
</organism>
<dbReference type="EMBL" id="CP042239">
    <property type="protein sequence ID" value="QDX27318.1"/>
    <property type="molecule type" value="Genomic_DNA"/>
</dbReference>
<feature type="coiled-coil region" evidence="1">
    <location>
        <begin position="89"/>
        <end position="116"/>
    </location>
</feature>
<keyword evidence="4" id="KW-1185">Reference proteome</keyword>
<protein>
    <submittedName>
        <fullName evidence="3">Uncharacterized protein</fullName>
    </submittedName>
</protein>
<dbReference type="RefSeq" id="WP_145848746.1">
    <property type="nucleotide sequence ID" value="NZ_CP042239.1"/>
</dbReference>
<reference evidence="3 4" key="1">
    <citation type="submission" date="2019-07" db="EMBL/GenBank/DDBJ databases">
        <title>Sphingomonas alkalisoli sp. nov., isolated from rhizosphere soil of Suaedae salsa.</title>
        <authorList>
            <person name="Zhang H."/>
            <person name="Xu L."/>
            <person name="Zhang J.-X."/>
            <person name="Sun J.-Q."/>
        </authorList>
    </citation>
    <scope>NUCLEOTIDE SEQUENCE [LARGE SCALE GENOMIC DNA]</scope>
    <source>
        <strain evidence="3 4">XS-10</strain>
    </source>
</reference>
<keyword evidence="2" id="KW-0472">Membrane</keyword>
<evidence type="ECO:0000313" key="4">
    <source>
        <dbReference type="Proteomes" id="UP000318055"/>
    </source>
</evidence>
<evidence type="ECO:0000256" key="2">
    <source>
        <dbReference type="SAM" id="Phobius"/>
    </source>
</evidence>
<gene>
    <name evidence="3" type="ORF">FPZ54_15780</name>
</gene>
<keyword evidence="2" id="KW-1133">Transmembrane helix</keyword>
<dbReference type="OrthoDB" id="7391871at2"/>
<sequence length="118" mass="14097">MRFFKPDRPISPVGALADLRNALRIRHAYQWWFLLAAAIVTGLILFGFYQDSAFKAPYKREIIYFENWRADRTLDEIIAQQKIDEPIRQKRLAEEKARAEKRRQEYKKIDDKLKELGI</sequence>
<evidence type="ECO:0000313" key="3">
    <source>
        <dbReference type="EMBL" id="QDX27318.1"/>
    </source>
</evidence>
<accession>A0A518RIM7</accession>
<dbReference type="Proteomes" id="UP000318055">
    <property type="component" value="Chromosome"/>
</dbReference>
<proteinExistence type="predicted"/>
<dbReference type="AlphaFoldDB" id="A0A518RIM7"/>
<dbReference type="KEGG" id="ssua:FPZ54_15780"/>